<sequence length="287" mass="32200">MSEICIKSVLLDGLGVQHGFFTRKGGYSKGPYSSLNCKFDVGDLNQNLERNLQVVADSLDIDLANITLLKQIHSSTVVQADNSINQLTGDAVFTKRAKSAVAVVTADCVPILIWDDKNKIAMVVHAGWRGAYGGVIQNAISKIKEFKEPKIYAAIGPCIRQVHYEVEENFRQLFIKQNQYNEKYFVSSINGFPSKVGADLTTRFTIKTCLHMESNEKKFLFNLPKYCYDILLESGVQNIDDLGIDTYSNEEHFFSCRRAQHKNEVSFGCQISIMVAPQAVRNILVRS</sequence>
<comment type="catalytic activity">
    <reaction evidence="1">
        <text>inosine + phosphate = alpha-D-ribose 1-phosphate + hypoxanthine</text>
        <dbReference type="Rhea" id="RHEA:27646"/>
        <dbReference type="ChEBI" id="CHEBI:17368"/>
        <dbReference type="ChEBI" id="CHEBI:17596"/>
        <dbReference type="ChEBI" id="CHEBI:43474"/>
        <dbReference type="ChEBI" id="CHEBI:57720"/>
        <dbReference type="EC" id="2.4.2.1"/>
    </reaction>
    <physiologicalReaction direction="left-to-right" evidence="1">
        <dbReference type="Rhea" id="RHEA:27647"/>
    </physiologicalReaction>
</comment>
<accession>A0ABZ0UR82</accession>
<organism evidence="11 12">
    <name type="scientific">Candidatus Bandiella euplotis</name>
    <dbReference type="NCBI Taxonomy" id="1664265"/>
    <lineage>
        <taxon>Bacteria</taxon>
        <taxon>Pseudomonadati</taxon>
        <taxon>Pseudomonadota</taxon>
        <taxon>Alphaproteobacteria</taxon>
        <taxon>Rickettsiales</taxon>
        <taxon>Candidatus Midichloriaceae</taxon>
        <taxon>Candidatus Bandiella</taxon>
    </lineage>
</organism>
<evidence type="ECO:0000256" key="7">
    <source>
        <dbReference type="ARBA" id="ARBA00047989"/>
    </source>
</evidence>
<proteinExistence type="inferred from homology"/>
<evidence type="ECO:0000256" key="8">
    <source>
        <dbReference type="ARBA" id="ARBA00048968"/>
    </source>
</evidence>
<comment type="catalytic activity">
    <reaction evidence="7">
        <text>adenosine + H2O + H(+) = inosine + NH4(+)</text>
        <dbReference type="Rhea" id="RHEA:24408"/>
        <dbReference type="ChEBI" id="CHEBI:15377"/>
        <dbReference type="ChEBI" id="CHEBI:15378"/>
        <dbReference type="ChEBI" id="CHEBI:16335"/>
        <dbReference type="ChEBI" id="CHEBI:17596"/>
        <dbReference type="ChEBI" id="CHEBI:28938"/>
        <dbReference type="EC" id="3.5.4.4"/>
    </reaction>
    <physiologicalReaction direction="left-to-right" evidence="7">
        <dbReference type="Rhea" id="RHEA:24409"/>
    </physiologicalReaction>
</comment>
<comment type="catalytic activity">
    <reaction evidence="9">
        <text>S-methyl-5'-thioadenosine + phosphate = 5-(methylsulfanyl)-alpha-D-ribose 1-phosphate + adenine</text>
        <dbReference type="Rhea" id="RHEA:11852"/>
        <dbReference type="ChEBI" id="CHEBI:16708"/>
        <dbReference type="ChEBI" id="CHEBI:17509"/>
        <dbReference type="ChEBI" id="CHEBI:43474"/>
        <dbReference type="ChEBI" id="CHEBI:58533"/>
        <dbReference type="EC" id="2.4.2.28"/>
    </reaction>
    <physiologicalReaction direction="left-to-right" evidence="9">
        <dbReference type="Rhea" id="RHEA:11853"/>
    </physiologicalReaction>
</comment>
<dbReference type="NCBIfam" id="TIGR00726">
    <property type="entry name" value="peptidoglycan editing factor PgeF"/>
    <property type="match status" value="1"/>
</dbReference>
<protein>
    <recommendedName>
        <fullName evidence="10">Purine nucleoside phosphorylase</fullName>
    </recommendedName>
</protein>
<dbReference type="Gene3D" id="3.60.140.10">
    <property type="entry name" value="CNF1/YfiH-like putative cysteine hydrolases"/>
    <property type="match status" value="1"/>
</dbReference>
<keyword evidence="6" id="KW-0862">Zinc</keyword>
<comment type="catalytic activity">
    <reaction evidence="8">
        <text>adenosine + phosphate = alpha-D-ribose 1-phosphate + adenine</text>
        <dbReference type="Rhea" id="RHEA:27642"/>
        <dbReference type="ChEBI" id="CHEBI:16335"/>
        <dbReference type="ChEBI" id="CHEBI:16708"/>
        <dbReference type="ChEBI" id="CHEBI:43474"/>
        <dbReference type="ChEBI" id="CHEBI:57720"/>
        <dbReference type="EC" id="2.4.2.1"/>
    </reaction>
    <physiologicalReaction direction="left-to-right" evidence="8">
        <dbReference type="Rhea" id="RHEA:27643"/>
    </physiologicalReaction>
</comment>
<dbReference type="PANTHER" id="PTHR30616:SF2">
    <property type="entry name" value="PURINE NUCLEOSIDE PHOSPHORYLASE LACC1"/>
    <property type="match status" value="1"/>
</dbReference>
<name>A0ABZ0UR82_9RICK</name>
<evidence type="ECO:0000256" key="6">
    <source>
        <dbReference type="ARBA" id="ARBA00022833"/>
    </source>
</evidence>
<evidence type="ECO:0000313" key="12">
    <source>
        <dbReference type="Proteomes" id="UP001327219"/>
    </source>
</evidence>
<evidence type="ECO:0000256" key="10">
    <source>
        <dbReference type="RuleBase" id="RU361274"/>
    </source>
</evidence>
<reference evidence="11 12" key="1">
    <citation type="submission" date="2022-11" db="EMBL/GenBank/DDBJ databases">
        <title>Host association and intracellularity evolved multiple times independently in the Rickettsiales.</title>
        <authorList>
            <person name="Castelli M."/>
            <person name="Nardi T."/>
            <person name="Gammuto L."/>
            <person name="Bellinzona G."/>
            <person name="Sabaneyeva E."/>
            <person name="Potekhin A."/>
            <person name="Serra V."/>
            <person name="Petroni G."/>
            <person name="Sassera D."/>
        </authorList>
    </citation>
    <scope>NUCLEOTIDE SEQUENCE [LARGE SCALE GENOMIC DNA]</scope>
    <source>
        <strain evidence="11 12">NDG2</strain>
    </source>
</reference>
<evidence type="ECO:0000256" key="9">
    <source>
        <dbReference type="ARBA" id="ARBA00049893"/>
    </source>
</evidence>
<evidence type="ECO:0000256" key="4">
    <source>
        <dbReference type="ARBA" id="ARBA00022723"/>
    </source>
</evidence>
<evidence type="ECO:0000256" key="3">
    <source>
        <dbReference type="ARBA" id="ARBA00022679"/>
    </source>
</evidence>
<dbReference type="EMBL" id="CP110820">
    <property type="protein sequence ID" value="WPX96530.1"/>
    <property type="molecule type" value="Genomic_DNA"/>
</dbReference>
<dbReference type="InterPro" id="IPR003730">
    <property type="entry name" value="Cu_polyphenol_OxRdtase"/>
</dbReference>
<dbReference type="RefSeq" id="WP_323733299.1">
    <property type="nucleotide sequence ID" value="NZ_CP110820.1"/>
</dbReference>
<gene>
    <name evidence="11" type="ORF">Bandiella_00646</name>
</gene>
<evidence type="ECO:0000313" key="11">
    <source>
        <dbReference type="EMBL" id="WPX96530.1"/>
    </source>
</evidence>
<evidence type="ECO:0000256" key="5">
    <source>
        <dbReference type="ARBA" id="ARBA00022801"/>
    </source>
</evidence>
<dbReference type="PANTHER" id="PTHR30616">
    <property type="entry name" value="UNCHARACTERIZED PROTEIN YFIH"/>
    <property type="match status" value="1"/>
</dbReference>
<dbReference type="InterPro" id="IPR038371">
    <property type="entry name" value="Cu_polyphenol_OxRdtase_sf"/>
</dbReference>
<dbReference type="InterPro" id="IPR011324">
    <property type="entry name" value="Cytotoxic_necrot_fac-like_cat"/>
</dbReference>
<comment type="similarity">
    <text evidence="2 10">Belongs to the purine nucleoside phosphorylase YfiH/LACC1 family.</text>
</comment>
<keyword evidence="3" id="KW-0808">Transferase</keyword>
<evidence type="ECO:0000256" key="1">
    <source>
        <dbReference type="ARBA" id="ARBA00000553"/>
    </source>
</evidence>
<dbReference type="Pfam" id="PF02578">
    <property type="entry name" value="Cu-oxidase_4"/>
    <property type="match status" value="1"/>
</dbReference>
<evidence type="ECO:0000256" key="2">
    <source>
        <dbReference type="ARBA" id="ARBA00007353"/>
    </source>
</evidence>
<keyword evidence="5" id="KW-0378">Hydrolase</keyword>
<dbReference type="CDD" id="cd16833">
    <property type="entry name" value="YfiH"/>
    <property type="match status" value="1"/>
</dbReference>
<keyword evidence="4" id="KW-0479">Metal-binding</keyword>
<dbReference type="SUPFAM" id="SSF64438">
    <property type="entry name" value="CNF1/YfiH-like putative cysteine hydrolases"/>
    <property type="match status" value="1"/>
</dbReference>
<keyword evidence="12" id="KW-1185">Reference proteome</keyword>
<dbReference type="Proteomes" id="UP001327219">
    <property type="component" value="Chromosome"/>
</dbReference>